<gene>
    <name evidence="4" type="ordered locus">REQ_01870</name>
</gene>
<feature type="domain" description="Bacterial Ig-like" evidence="3">
    <location>
        <begin position="210"/>
        <end position="293"/>
    </location>
</feature>
<dbReference type="Pfam" id="PF16640">
    <property type="entry name" value="Big_3_5"/>
    <property type="match status" value="3"/>
</dbReference>
<protein>
    <submittedName>
        <fullName evidence="4">Secreted protein</fullName>
    </submittedName>
</protein>
<evidence type="ECO:0000256" key="2">
    <source>
        <dbReference type="SAM" id="SignalP"/>
    </source>
</evidence>
<dbReference type="InterPro" id="IPR032109">
    <property type="entry name" value="Big_3_5"/>
</dbReference>
<evidence type="ECO:0000313" key="4">
    <source>
        <dbReference type="EMBL" id="CBH46337.1"/>
    </source>
</evidence>
<feature type="signal peptide" evidence="2">
    <location>
        <begin position="1"/>
        <end position="24"/>
    </location>
</feature>
<evidence type="ECO:0000259" key="3">
    <source>
        <dbReference type="Pfam" id="PF16640"/>
    </source>
</evidence>
<dbReference type="InterPro" id="IPR013783">
    <property type="entry name" value="Ig-like_fold"/>
</dbReference>
<evidence type="ECO:0000313" key="5">
    <source>
        <dbReference type="Proteomes" id="UP000006892"/>
    </source>
</evidence>
<feature type="domain" description="Bacterial Ig-like" evidence="3">
    <location>
        <begin position="304"/>
        <end position="387"/>
    </location>
</feature>
<dbReference type="InterPro" id="IPR006311">
    <property type="entry name" value="TAT_signal"/>
</dbReference>
<dbReference type="Proteomes" id="UP001154400">
    <property type="component" value="Chromosome"/>
</dbReference>
<keyword evidence="2" id="KW-0732">Signal</keyword>
<evidence type="ECO:0000256" key="1">
    <source>
        <dbReference type="SAM" id="MobiDB-lite"/>
    </source>
</evidence>
<feature type="domain" description="Bacterial Ig-like" evidence="3">
    <location>
        <begin position="401"/>
        <end position="485"/>
    </location>
</feature>
<feature type="region of interest" description="Disordered" evidence="1">
    <location>
        <begin position="476"/>
        <end position="511"/>
    </location>
</feature>
<name>A0A3S5Y1C0_RHOH1</name>
<accession>A0A3S5Y1C0</accession>
<dbReference type="KEGG" id="req:REQ_01870"/>
<dbReference type="Gene3D" id="2.60.40.10">
    <property type="entry name" value="Immunoglobulins"/>
    <property type="match status" value="3"/>
</dbReference>
<feature type="compositionally biased region" description="Gly residues" evidence="1">
    <location>
        <begin position="488"/>
        <end position="511"/>
    </location>
</feature>
<reference evidence="4" key="1">
    <citation type="journal article" date="2010" name="PLoS Genet.">
        <title>The genome of a pathogenic rhodococcus: cooptive virulence underpinned by key gene acquisitions.</title>
        <authorList>
            <person name="Letek M."/>
            <person name="Gonzalez P."/>
            <person name="Macarthur I."/>
            <person name="Rodriguez H."/>
            <person name="Freeman T.C."/>
            <person name="Valero-Rello A."/>
            <person name="Blanco M."/>
            <person name="Buckley T."/>
            <person name="Cherevach I."/>
            <person name="Fahey R."/>
            <person name="Hapeshi A."/>
            <person name="Holdstock J."/>
            <person name="Leadon D."/>
            <person name="Navas J."/>
            <person name="Ocampo A."/>
            <person name="Quail M.A."/>
            <person name="Sanders M."/>
            <person name="Scortti M.M."/>
            <person name="Prescott J.F."/>
            <person name="Fogarty U."/>
            <person name="Meijer W.G."/>
            <person name="Parkhill J."/>
            <person name="Bentley S.D."/>
            <person name="Vazquez-Boland J.A."/>
        </authorList>
    </citation>
    <scope>NUCLEOTIDE SEQUENCE [LARGE SCALE GENOMIC DNA]</scope>
    <source>
        <strain evidence="4 5">103S</strain>
    </source>
</reference>
<sequence>MTRSFTRRLVSTVMAGAMAASAVAAGQVLWGAGSASAATVSQTVTTDNIIATKTVSPAVAHPGETVTSTITFKTSSGLLSVDRYLENLTDFPPAGYVFQGVSGNVWRGAGANLNGPSLYDGAAVQNPTNGSVTIKWTDATLALGLIPGQGNGSKNPTLTFTYKVADNAQPGPRSTGMGFDIFAFSSYQAFNPMSNLAVSVEPVVTSTTVTAPATAVAGTPVTLTAGVTPPTATGSVQFRDNGTNIGAPVQVSGGQAQMSYSFPAAGSRNVTAVFTGTTTFANSTSQPRTVSVTAADVQTTTTLTAPSDAKTDTSVLLSATVAPLNAAGTVQFRDNGADIGGPVPVSGGVASLQHTFPTVGSHSVVAVFTAASGFVGSTSPARTVVVTAPTPDDVATSTTLSVPTSATVGLPVQLSAQVSGPATLPGTVQFYDGATPIGTPQTVSGGAAALTYTFPTPGVRDVRAVYSGGPGVIGSSSAPQTIQVTGSDTGGGDGGTGSAGSLGGGAPMFGS</sequence>
<feature type="chain" id="PRO_5039631584" evidence="2">
    <location>
        <begin position="25"/>
        <end position="511"/>
    </location>
</feature>
<proteinExistence type="predicted"/>
<dbReference type="GO" id="GO:0005975">
    <property type="term" value="P:carbohydrate metabolic process"/>
    <property type="evidence" value="ECO:0007669"/>
    <property type="project" value="UniProtKB-ARBA"/>
</dbReference>
<dbReference type="AlphaFoldDB" id="A0A3S5Y1C0"/>
<dbReference type="EMBL" id="FN563149">
    <property type="protein sequence ID" value="CBH46337.1"/>
    <property type="molecule type" value="Genomic_DNA"/>
</dbReference>
<dbReference type="PROSITE" id="PS51318">
    <property type="entry name" value="TAT"/>
    <property type="match status" value="1"/>
</dbReference>
<organism evidence="4">
    <name type="scientific">Rhodococcus hoagii (strain 103S)</name>
    <name type="common">Rhodococcus equi</name>
    <dbReference type="NCBI Taxonomy" id="685727"/>
    <lineage>
        <taxon>Bacteria</taxon>
        <taxon>Bacillati</taxon>
        <taxon>Actinomycetota</taxon>
        <taxon>Actinomycetes</taxon>
        <taxon>Mycobacteriales</taxon>
        <taxon>Nocardiaceae</taxon>
        <taxon>Prescottella</taxon>
    </lineage>
</organism>